<sequence>MQEVTQHLLDSVLSLSCVDPSLTPSITGAPFVVATIAQQCFYACQMVSTSHATLSDGGSGFWSVMRTVAEVRERFARSRVVPPKKQCESLSCTVASIGASDDCSSSMASIDDGFCNANETLSMRTPLPVLSTSRQLSPLAFRVVVVGGGRVGRAIVERLLEAPHLIHPSRITIITRQTESVAQFAGRGVQCTGKESGRSALLQCHVLIIACQQAQFYDFAKIYCPRQFSSEMVGGGAGAVDGGSGGEGKVDGCGKVSSKLPGTRRRYKRSVKKKRTLQDVVNKWRTLVENGSGQKGVADSATLPSGRVDAASPVATEVTGLLSRHTLVFSCCAALSALKIAKELGHLEPLVVLADVDIGAVHRASQKLEAARDSYRSELLRKVALDGNSFLSSITAIQESYTVSSATTFTLPRLRNGTGNLDTTLALSTGLENFHNGTGCSSDCFPVRDKEEEFTKLFLGTILNRSQSVLAGHGRPPSTHDALHSEGVGGSAVFLACMWRALRCLTVVFATSLTHVEQRFFVRLHRIGPMLGAVLAALPHESQQSIVQAIKVSLNDAATISLSIDEDETNGQVREEVSIAANRCVAVTNSLLMGQRGAPAFDSDDDIECTDLDNVSAFPVQREMRRLVSCFPAHITCEEEALQLLRQEFSTVTERHGP</sequence>
<dbReference type="AlphaFoldDB" id="G0TYH6"/>
<dbReference type="Gene3D" id="3.40.50.720">
    <property type="entry name" value="NAD(P)-binding Rossmann-like Domain"/>
    <property type="match status" value="1"/>
</dbReference>
<evidence type="ECO:0000259" key="2">
    <source>
        <dbReference type="Pfam" id="PF03807"/>
    </source>
</evidence>
<dbReference type="VEuPathDB" id="TriTrypDB:TvY486_0703570"/>
<dbReference type="InterPro" id="IPR036291">
    <property type="entry name" value="NAD(P)-bd_dom_sf"/>
</dbReference>
<proteinExistence type="predicted"/>
<accession>G0TYH6</accession>
<protein>
    <recommendedName>
        <fullName evidence="2">Pyrroline-5-carboxylate reductase catalytic N-terminal domain-containing protein</fullName>
    </recommendedName>
</protein>
<dbReference type="InterPro" id="IPR028939">
    <property type="entry name" value="P5C_Rdtase_cat_N"/>
</dbReference>
<name>G0TYH6_TRYVY</name>
<feature type="domain" description="Pyrroline-5-carboxylate reductase catalytic N-terminal" evidence="2">
    <location>
        <begin position="142"/>
        <end position="221"/>
    </location>
</feature>
<evidence type="ECO:0000256" key="1">
    <source>
        <dbReference type="SAM" id="MobiDB-lite"/>
    </source>
</evidence>
<dbReference type="Pfam" id="PF03807">
    <property type="entry name" value="F420_oxidored"/>
    <property type="match status" value="1"/>
</dbReference>
<evidence type="ECO:0000313" key="3">
    <source>
        <dbReference type="EMBL" id="CCC49023.1"/>
    </source>
</evidence>
<dbReference type="EMBL" id="HE573023">
    <property type="protein sequence ID" value="CCC49023.1"/>
    <property type="molecule type" value="Genomic_DNA"/>
</dbReference>
<gene>
    <name evidence="3" type="ORF">TVY486_0703570</name>
</gene>
<feature type="region of interest" description="Disordered" evidence="1">
    <location>
        <begin position="243"/>
        <end position="268"/>
    </location>
</feature>
<dbReference type="SUPFAM" id="SSF51735">
    <property type="entry name" value="NAD(P)-binding Rossmann-fold domains"/>
    <property type="match status" value="1"/>
</dbReference>
<reference evidence="3" key="1">
    <citation type="journal article" date="2012" name="Proc. Natl. Acad. Sci. U.S.A.">
        <title>Antigenic diversity is generated by distinct evolutionary mechanisms in African trypanosome species.</title>
        <authorList>
            <person name="Jackson A.P."/>
            <person name="Berry A."/>
            <person name="Aslett M."/>
            <person name="Allison H.C."/>
            <person name="Burton P."/>
            <person name="Vavrova-Anderson J."/>
            <person name="Brown R."/>
            <person name="Browne H."/>
            <person name="Corton N."/>
            <person name="Hauser H."/>
            <person name="Gamble J."/>
            <person name="Gilderthorp R."/>
            <person name="Marcello L."/>
            <person name="McQuillan J."/>
            <person name="Otto T.D."/>
            <person name="Quail M.A."/>
            <person name="Sanders M.J."/>
            <person name="van Tonder A."/>
            <person name="Ginger M.L."/>
            <person name="Field M.C."/>
            <person name="Barry J.D."/>
            <person name="Hertz-Fowler C."/>
            <person name="Berriman M."/>
        </authorList>
    </citation>
    <scope>NUCLEOTIDE SEQUENCE</scope>
    <source>
        <strain evidence="3">Y486</strain>
    </source>
</reference>
<organism evidence="3">
    <name type="scientific">Trypanosoma vivax (strain Y486)</name>
    <dbReference type="NCBI Taxonomy" id="1055687"/>
    <lineage>
        <taxon>Eukaryota</taxon>
        <taxon>Discoba</taxon>
        <taxon>Euglenozoa</taxon>
        <taxon>Kinetoplastea</taxon>
        <taxon>Metakinetoplastina</taxon>
        <taxon>Trypanosomatida</taxon>
        <taxon>Trypanosomatidae</taxon>
        <taxon>Trypanosoma</taxon>
        <taxon>Duttonella</taxon>
    </lineage>
</organism>